<keyword evidence="4" id="KW-1185">Reference proteome</keyword>
<proteinExistence type="predicted"/>
<keyword evidence="1" id="KW-0175">Coiled coil</keyword>
<organism evidence="3 4">
    <name type="scientific">Exocentrus adspersus</name>
    <dbReference type="NCBI Taxonomy" id="1586481"/>
    <lineage>
        <taxon>Eukaryota</taxon>
        <taxon>Metazoa</taxon>
        <taxon>Ecdysozoa</taxon>
        <taxon>Arthropoda</taxon>
        <taxon>Hexapoda</taxon>
        <taxon>Insecta</taxon>
        <taxon>Pterygota</taxon>
        <taxon>Neoptera</taxon>
        <taxon>Endopterygota</taxon>
        <taxon>Coleoptera</taxon>
        <taxon>Polyphaga</taxon>
        <taxon>Cucujiformia</taxon>
        <taxon>Chrysomeloidea</taxon>
        <taxon>Cerambycidae</taxon>
        <taxon>Lamiinae</taxon>
        <taxon>Acanthocinini</taxon>
        <taxon>Exocentrus</taxon>
    </lineage>
</organism>
<dbReference type="AlphaFoldDB" id="A0AAV8VSB7"/>
<name>A0AAV8VSB7_9CUCU</name>
<feature type="coiled-coil region" evidence="1">
    <location>
        <begin position="96"/>
        <end position="134"/>
    </location>
</feature>
<feature type="region of interest" description="Disordered" evidence="2">
    <location>
        <begin position="18"/>
        <end position="51"/>
    </location>
</feature>
<reference evidence="3 4" key="1">
    <citation type="journal article" date="2023" name="Insect Mol. Biol.">
        <title>Genome sequencing provides insights into the evolution of gene families encoding plant cell wall-degrading enzymes in longhorned beetles.</title>
        <authorList>
            <person name="Shin N.R."/>
            <person name="Okamura Y."/>
            <person name="Kirsch R."/>
            <person name="Pauchet Y."/>
        </authorList>
    </citation>
    <scope>NUCLEOTIDE SEQUENCE [LARGE SCALE GENOMIC DNA]</scope>
    <source>
        <strain evidence="3">EAD_L_NR</strain>
    </source>
</reference>
<accession>A0AAV8VSB7</accession>
<sequence length="253" mass="29541">MALYSLASVPDWLGESSSAVTTNVDSENPVDNDTKDGEKVSERKTKTAEQEEKIDVTRNVVKEESNDYNTSVSLKQQKLSLDLQNTYASLQQQETLLIISLQLKKYEDNLEAIKRQQKEILEKQEKRVDSILNNFSVKQQMIENNIRLQQERLNNHIQLLIANPSHSTDEEKSKDPETKMFNEANNAKHIIDTLNQRHNEEMFLMEESYKEPIYTKLYEPQLLTKFLHYIIEPTAKRFSLTMENAKSYPIEIW</sequence>
<evidence type="ECO:0000313" key="3">
    <source>
        <dbReference type="EMBL" id="KAJ8916902.1"/>
    </source>
</evidence>
<feature type="compositionally biased region" description="Polar residues" evidence="2">
    <location>
        <begin position="18"/>
        <end position="31"/>
    </location>
</feature>
<feature type="compositionally biased region" description="Basic and acidic residues" evidence="2">
    <location>
        <begin position="32"/>
        <end position="51"/>
    </location>
</feature>
<evidence type="ECO:0000313" key="4">
    <source>
        <dbReference type="Proteomes" id="UP001159042"/>
    </source>
</evidence>
<comment type="caution">
    <text evidence="3">The sequence shown here is derived from an EMBL/GenBank/DDBJ whole genome shotgun (WGS) entry which is preliminary data.</text>
</comment>
<gene>
    <name evidence="3" type="ORF">NQ315_013371</name>
</gene>
<evidence type="ECO:0000256" key="2">
    <source>
        <dbReference type="SAM" id="MobiDB-lite"/>
    </source>
</evidence>
<protein>
    <submittedName>
        <fullName evidence="3">Uncharacterized protein</fullName>
    </submittedName>
</protein>
<evidence type="ECO:0000256" key="1">
    <source>
        <dbReference type="SAM" id="Coils"/>
    </source>
</evidence>
<dbReference type="EMBL" id="JANEYG010000038">
    <property type="protein sequence ID" value="KAJ8916902.1"/>
    <property type="molecule type" value="Genomic_DNA"/>
</dbReference>
<dbReference type="Proteomes" id="UP001159042">
    <property type="component" value="Unassembled WGS sequence"/>
</dbReference>